<dbReference type="PROSITE" id="PS50106">
    <property type="entry name" value="PDZ"/>
    <property type="match status" value="1"/>
</dbReference>
<organism evidence="4">
    <name type="scientific">Amphimedon queenslandica</name>
    <name type="common">Sponge</name>
    <dbReference type="NCBI Taxonomy" id="400682"/>
    <lineage>
        <taxon>Eukaryota</taxon>
        <taxon>Metazoa</taxon>
        <taxon>Porifera</taxon>
        <taxon>Demospongiae</taxon>
        <taxon>Heteroscleromorpha</taxon>
        <taxon>Haplosclerida</taxon>
        <taxon>Niphatidae</taxon>
        <taxon>Amphimedon</taxon>
    </lineage>
</organism>
<dbReference type="PANTHER" id="PTHR20843:SF0">
    <property type="entry name" value="PROTEIN AVEUGLE"/>
    <property type="match status" value="1"/>
</dbReference>
<dbReference type="CDD" id="cd00136">
    <property type="entry name" value="PDZ_canonical"/>
    <property type="match status" value="1"/>
</dbReference>
<feature type="compositionally biased region" description="Polar residues" evidence="1">
    <location>
        <begin position="212"/>
        <end position="230"/>
    </location>
</feature>
<evidence type="ECO:0000259" key="2">
    <source>
        <dbReference type="PROSITE" id="PS50105"/>
    </source>
</evidence>
<feature type="compositionally biased region" description="Basic and acidic residues" evidence="1">
    <location>
        <begin position="129"/>
        <end position="139"/>
    </location>
</feature>
<dbReference type="InterPro" id="IPR001660">
    <property type="entry name" value="SAM"/>
</dbReference>
<dbReference type="Gene3D" id="1.10.150.50">
    <property type="entry name" value="Transcription Factor, Ets-1"/>
    <property type="match status" value="1"/>
</dbReference>
<evidence type="ECO:0008006" key="6">
    <source>
        <dbReference type="Google" id="ProtNLM"/>
    </source>
</evidence>
<dbReference type="AlphaFoldDB" id="A0A1X7VBX5"/>
<feature type="domain" description="SAM" evidence="2">
    <location>
        <begin position="525"/>
        <end position="591"/>
    </location>
</feature>
<sequence length="607" mass="65102">MSLGKEITMTVPYSSTSGYGFLIDGNRKPLRVSLVEKDSTSQMAGLMTGDLLLTVNGHNVKDSILQTVQSIISYSTGSPLTLKVARPQISESKAKANQTSSLNAYQAAVGDAMRSAQNAFDLLGLSPSKNKDREEKEISIELDANPSDSDQSFPPSSRSEDDEREELDEDPIMDFTHGSDEYTHDSHGHFSAAMVGGIIRAQQALQGIKDLSASTKPKTTQPKPQVSSEASIEIGRRPLKVKEVSNEAPIPPAKGHDQSGVRIEVSVADGKGSGSVVEKAPTRHEEGTEPPPFPPSRSIPPPVSPQSQVPVIHQDMKSLPHPSMPPSVPPHSPSSFPPSPSLPPTVPPHSPSSFPPSPSLPPTVPPHSPSSLPPSTLPPPSLPPPSLPPPSLPLLSSSQSSSNDLLSPSSNPPPIPPYNPVVPDTFLLSNRPEYQLQVKKQMHSYEDVSLQLKASPQDEAPPTTPPTSGVVLRSKGRGAAKKTVVEDLEVGGASVSTPPPPVIVTDSPLDPVKASFGLPASVHTWKISHVLTWLSQLNSSLSELYNECFTQHSITGHTLLHLNQSKLQYIGIDNKDHRTLLGMAVARLRLHHEQKELERLTGQVSWL</sequence>
<dbReference type="EnsemblMetazoa" id="Aqu2.1.37244_001">
    <property type="protein sequence ID" value="Aqu2.1.37244_001"/>
    <property type="gene ID" value="Aqu2.1.37244"/>
</dbReference>
<dbReference type="SMART" id="SM00228">
    <property type="entry name" value="PDZ"/>
    <property type="match status" value="1"/>
</dbReference>
<dbReference type="InParanoid" id="A0A1X7VBX5"/>
<dbReference type="InterPro" id="IPR052268">
    <property type="entry name" value="SAM_domain-containing_protein"/>
</dbReference>
<feature type="compositionally biased region" description="Basic and acidic residues" evidence="1">
    <location>
        <begin position="234"/>
        <end position="245"/>
    </location>
</feature>
<feature type="region of interest" description="Disordered" evidence="1">
    <location>
        <begin position="454"/>
        <end position="475"/>
    </location>
</feature>
<proteinExistence type="predicted"/>
<dbReference type="Pfam" id="PF07647">
    <property type="entry name" value="SAM_2"/>
    <property type="match status" value="1"/>
</dbReference>
<evidence type="ECO:0000313" key="4">
    <source>
        <dbReference type="EnsemblMetazoa" id="Aqu2.1.37244_001"/>
    </source>
</evidence>
<feature type="compositionally biased region" description="Pro residues" evidence="1">
    <location>
        <begin position="322"/>
        <end position="392"/>
    </location>
</feature>
<protein>
    <recommendedName>
        <fullName evidence="6">PDZ domain-containing protein</fullName>
    </recommendedName>
</protein>
<dbReference type="PANTHER" id="PTHR20843">
    <property type="entry name" value="STERILE ALPHA MOTIF DOMAIN CONTAINING PROTEIN 10"/>
    <property type="match status" value="1"/>
</dbReference>
<dbReference type="InterPro" id="IPR036034">
    <property type="entry name" value="PDZ_sf"/>
</dbReference>
<feature type="region of interest" description="Disordered" evidence="1">
    <location>
        <begin position="124"/>
        <end position="166"/>
    </location>
</feature>
<dbReference type="OrthoDB" id="434324at2759"/>
<reference evidence="4" key="2">
    <citation type="submission" date="2017-05" db="UniProtKB">
        <authorList>
            <consortium name="EnsemblMetazoa"/>
        </authorList>
    </citation>
    <scope>IDENTIFICATION</scope>
</reference>
<dbReference type="SMART" id="SM00454">
    <property type="entry name" value="SAM"/>
    <property type="match status" value="1"/>
</dbReference>
<feature type="region of interest" description="Disordered" evidence="1">
    <location>
        <begin position="212"/>
        <end position="418"/>
    </location>
</feature>
<dbReference type="Proteomes" id="UP000007879">
    <property type="component" value="Unassembled WGS sequence"/>
</dbReference>
<feature type="compositionally biased region" description="Pro residues" evidence="1">
    <location>
        <begin position="289"/>
        <end position="304"/>
    </location>
</feature>
<dbReference type="Gene3D" id="2.30.42.10">
    <property type="match status" value="1"/>
</dbReference>
<dbReference type="InterPro" id="IPR001478">
    <property type="entry name" value="PDZ"/>
</dbReference>
<dbReference type="InterPro" id="IPR013761">
    <property type="entry name" value="SAM/pointed_sf"/>
</dbReference>
<dbReference type="STRING" id="400682.A0A1X7VBX5"/>
<gene>
    <name evidence="4" type="primary">105312037</name>
</gene>
<evidence type="ECO:0000256" key="1">
    <source>
        <dbReference type="SAM" id="MobiDB-lite"/>
    </source>
</evidence>
<reference evidence="5" key="1">
    <citation type="journal article" date="2010" name="Nature">
        <title>The Amphimedon queenslandica genome and the evolution of animal complexity.</title>
        <authorList>
            <person name="Srivastava M."/>
            <person name="Simakov O."/>
            <person name="Chapman J."/>
            <person name="Fahey B."/>
            <person name="Gauthier M.E."/>
            <person name="Mitros T."/>
            <person name="Richards G.S."/>
            <person name="Conaco C."/>
            <person name="Dacre M."/>
            <person name="Hellsten U."/>
            <person name="Larroux C."/>
            <person name="Putnam N.H."/>
            <person name="Stanke M."/>
            <person name="Adamska M."/>
            <person name="Darling A."/>
            <person name="Degnan S.M."/>
            <person name="Oakley T.H."/>
            <person name="Plachetzki D.C."/>
            <person name="Zhai Y."/>
            <person name="Adamski M."/>
            <person name="Calcino A."/>
            <person name="Cummins S.F."/>
            <person name="Goodstein D.M."/>
            <person name="Harris C."/>
            <person name="Jackson D.J."/>
            <person name="Leys S.P."/>
            <person name="Shu S."/>
            <person name="Woodcroft B.J."/>
            <person name="Vervoort M."/>
            <person name="Kosik K.S."/>
            <person name="Manning G."/>
            <person name="Degnan B.M."/>
            <person name="Rokhsar D.S."/>
        </authorList>
    </citation>
    <scope>NUCLEOTIDE SEQUENCE [LARGE SCALE GENOMIC DNA]</scope>
</reference>
<evidence type="ECO:0000259" key="3">
    <source>
        <dbReference type="PROSITE" id="PS50106"/>
    </source>
</evidence>
<feature type="compositionally biased region" description="Low complexity" evidence="1">
    <location>
        <begin position="393"/>
        <end position="409"/>
    </location>
</feature>
<dbReference type="EnsemblMetazoa" id="XM_019994237.1">
    <property type="protein sequence ID" value="XP_019849796.1"/>
    <property type="gene ID" value="LOC105312037"/>
</dbReference>
<feature type="compositionally biased region" description="Low complexity" evidence="1">
    <location>
        <begin position="146"/>
        <end position="157"/>
    </location>
</feature>
<feature type="domain" description="PDZ" evidence="3">
    <location>
        <begin position="8"/>
        <end position="88"/>
    </location>
</feature>
<dbReference type="PROSITE" id="PS50105">
    <property type="entry name" value="SAM_DOMAIN"/>
    <property type="match status" value="1"/>
</dbReference>
<dbReference type="GO" id="GO:0009898">
    <property type="term" value="C:cytoplasmic side of plasma membrane"/>
    <property type="evidence" value="ECO:0007669"/>
    <property type="project" value="TreeGrafter"/>
</dbReference>
<dbReference type="GO" id="GO:0007169">
    <property type="term" value="P:cell surface receptor protein tyrosine kinase signaling pathway"/>
    <property type="evidence" value="ECO:0007669"/>
    <property type="project" value="TreeGrafter"/>
</dbReference>
<dbReference type="KEGG" id="aqu:105312037"/>
<accession>A0A1X7VBX5</accession>
<keyword evidence="5" id="KW-1185">Reference proteome</keyword>
<dbReference type="SUPFAM" id="SSF50156">
    <property type="entry name" value="PDZ domain-like"/>
    <property type="match status" value="1"/>
</dbReference>
<evidence type="ECO:0000313" key="5">
    <source>
        <dbReference type="Proteomes" id="UP000007879"/>
    </source>
</evidence>
<dbReference type="SUPFAM" id="SSF47769">
    <property type="entry name" value="SAM/Pointed domain"/>
    <property type="match status" value="1"/>
</dbReference>
<name>A0A1X7VBX5_AMPQE</name>
<dbReference type="PRINTS" id="PR01217">
    <property type="entry name" value="PRICHEXTENSN"/>
</dbReference>